<proteinExistence type="inferred from homology"/>
<dbReference type="PANTHER" id="PTHR30537">
    <property type="entry name" value="HTH-TYPE TRANSCRIPTIONAL REGULATOR"/>
    <property type="match status" value="1"/>
</dbReference>
<keyword evidence="2" id="KW-0805">Transcription regulation</keyword>
<protein>
    <submittedName>
        <fullName evidence="6">LysR family transcriptional regulator</fullName>
    </submittedName>
</protein>
<evidence type="ECO:0000313" key="7">
    <source>
        <dbReference type="Proteomes" id="UP001156629"/>
    </source>
</evidence>
<keyword evidence="7" id="KW-1185">Reference proteome</keyword>
<dbReference type="Gene3D" id="3.40.190.290">
    <property type="match status" value="1"/>
</dbReference>
<dbReference type="Proteomes" id="UP001156629">
    <property type="component" value="Unassembled WGS sequence"/>
</dbReference>
<dbReference type="PANTHER" id="PTHR30537:SF5">
    <property type="entry name" value="HTH-TYPE TRANSCRIPTIONAL ACTIVATOR TTDR-RELATED"/>
    <property type="match status" value="1"/>
</dbReference>
<keyword evidence="3" id="KW-0238">DNA-binding</keyword>
<feature type="domain" description="HTH lysR-type" evidence="5">
    <location>
        <begin position="4"/>
        <end position="61"/>
    </location>
</feature>
<sequence length="308" mass="34981">MSLEEISDLRFFVDLVDAGGITSAALRFGVTPPSVSRRLSKIEKRLGIKLIERNTRHFHLNDHGHYYYEKGSLILSDIDELDYRISSSDKKIEGFLSIGAPLELGSNKIAPFVEKFVKKYPNINVNLAVATEGSYNFDDYLDIIIRIGLPESSSAIVTKIASTIRVPCASPEYIRIHGEPKSPQELQQHTCLCLRRYKTMEAINQWLMENNEESFIIKVEPKFSSTSAEIIHRWALSGNGIAYKLYWDLSESLQTGKLVRILPNYNGEIISLYAVLPSKSYVKRSVRIFLDELKLFAKDNIDTTIQTI</sequence>
<gene>
    <name evidence="6" type="primary">ttdR_1</name>
    <name evidence="6" type="ORF">GCM10007870_20320</name>
</gene>
<dbReference type="SUPFAM" id="SSF53850">
    <property type="entry name" value="Periplasmic binding protein-like II"/>
    <property type="match status" value="1"/>
</dbReference>
<reference evidence="7" key="1">
    <citation type="journal article" date="2019" name="Int. J. Syst. Evol. Microbiol.">
        <title>The Global Catalogue of Microorganisms (GCM) 10K type strain sequencing project: providing services to taxonomists for standard genome sequencing and annotation.</title>
        <authorList>
            <consortium name="The Broad Institute Genomics Platform"/>
            <consortium name="The Broad Institute Genome Sequencing Center for Infectious Disease"/>
            <person name="Wu L."/>
            <person name="Ma J."/>
        </authorList>
    </citation>
    <scope>NUCLEOTIDE SEQUENCE [LARGE SCALE GENOMIC DNA]</scope>
    <source>
        <strain evidence="7">NBRC 3266</strain>
    </source>
</reference>
<accession>A0ABQ5WTN0</accession>
<dbReference type="GeneID" id="76196082"/>
<dbReference type="InterPro" id="IPR000847">
    <property type="entry name" value="LysR_HTH_N"/>
</dbReference>
<evidence type="ECO:0000256" key="2">
    <source>
        <dbReference type="ARBA" id="ARBA00023015"/>
    </source>
</evidence>
<dbReference type="PROSITE" id="PS50931">
    <property type="entry name" value="HTH_LYSR"/>
    <property type="match status" value="1"/>
</dbReference>
<name>A0ABQ5WTN0_9PROT</name>
<dbReference type="Pfam" id="PF03466">
    <property type="entry name" value="LysR_substrate"/>
    <property type="match status" value="1"/>
</dbReference>
<dbReference type="Gene3D" id="1.10.10.10">
    <property type="entry name" value="Winged helix-like DNA-binding domain superfamily/Winged helix DNA-binding domain"/>
    <property type="match status" value="1"/>
</dbReference>
<dbReference type="EMBL" id="BSNV01000011">
    <property type="protein sequence ID" value="GLQ66448.1"/>
    <property type="molecule type" value="Genomic_DNA"/>
</dbReference>
<organism evidence="6 7">
    <name type="scientific">Gluconobacter kondonii</name>
    <dbReference type="NCBI Taxonomy" id="941463"/>
    <lineage>
        <taxon>Bacteria</taxon>
        <taxon>Pseudomonadati</taxon>
        <taxon>Pseudomonadota</taxon>
        <taxon>Alphaproteobacteria</taxon>
        <taxon>Acetobacterales</taxon>
        <taxon>Acetobacteraceae</taxon>
        <taxon>Gluconobacter</taxon>
    </lineage>
</organism>
<evidence type="ECO:0000256" key="4">
    <source>
        <dbReference type="ARBA" id="ARBA00023163"/>
    </source>
</evidence>
<comment type="similarity">
    <text evidence="1">Belongs to the LysR transcriptional regulatory family.</text>
</comment>
<evidence type="ECO:0000313" key="6">
    <source>
        <dbReference type="EMBL" id="GLQ66448.1"/>
    </source>
</evidence>
<evidence type="ECO:0000256" key="1">
    <source>
        <dbReference type="ARBA" id="ARBA00009437"/>
    </source>
</evidence>
<dbReference type="InterPro" id="IPR005119">
    <property type="entry name" value="LysR_subst-bd"/>
</dbReference>
<keyword evidence="4" id="KW-0804">Transcription</keyword>
<comment type="caution">
    <text evidence="6">The sequence shown here is derived from an EMBL/GenBank/DDBJ whole genome shotgun (WGS) entry which is preliminary data.</text>
</comment>
<evidence type="ECO:0000256" key="3">
    <source>
        <dbReference type="ARBA" id="ARBA00023125"/>
    </source>
</evidence>
<dbReference type="SUPFAM" id="SSF46785">
    <property type="entry name" value="Winged helix' DNA-binding domain"/>
    <property type="match status" value="1"/>
</dbReference>
<dbReference type="InterPro" id="IPR036390">
    <property type="entry name" value="WH_DNA-bd_sf"/>
</dbReference>
<evidence type="ECO:0000259" key="5">
    <source>
        <dbReference type="PROSITE" id="PS50931"/>
    </source>
</evidence>
<dbReference type="InterPro" id="IPR036388">
    <property type="entry name" value="WH-like_DNA-bd_sf"/>
</dbReference>
<dbReference type="RefSeq" id="WP_077804040.1">
    <property type="nucleotide sequence ID" value="NZ_BEWP01000034.1"/>
</dbReference>
<dbReference type="Pfam" id="PF00126">
    <property type="entry name" value="HTH_1"/>
    <property type="match status" value="1"/>
</dbReference>
<dbReference type="InterPro" id="IPR058163">
    <property type="entry name" value="LysR-type_TF_proteobact-type"/>
</dbReference>